<dbReference type="InterPro" id="IPR020070">
    <property type="entry name" value="Ribosomal_bL9_N"/>
</dbReference>
<evidence type="ECO:0000256" key="2">
    <source>
        <dbReference type="ARBA" id="ARBA00022980"/>
    </source>
</evidence>
<dbReference type="InterPro" id="IPR052058">
    <property type="entry name" value="Alcohol_O-acetyltransferase"/>
</dbReference>
<comment type="similarity">
    <text evidence="1">Belongs to the bacterial ribosomal protein bL9 family.</text>
</comment>
<dbReference type="Pfam" id="PF01281">
    <property type="entry name" value="Ribosomal_L9_N"/>
    <property type="match status" value="1"/>
</dbReference>
<organism evidence="5 6">
    <name type="scientific">Achaetomium macrosporum</name>
    <dbReference type="NCBI Taxonomy" id="79813"/>
    <lineage>
        <taxon>Eukaryota</taxon>
        <taxon>Fungi</taxon>
        <taxon>Dikarya</taxon>
        <taxon>Ascomycota</taxon>
        <taxon>Pezizomycotina</taxon>
        <taxon>Sordariomycetes</taxon>
        <taxon>Sordariomycetidae</taxon>
        <taxon>Sordariales</taxon>
        <taxon>Chaetomiaceae</taxon>
        <taxon>Achaetomium</taxon>
    </lineage>
</organism>
<dbReference type="PANTHER" id="PTHR28037">
    <property type="entry name" value="ALCOHOL O-ACETYLTRANSFERASE 1-RELATED"/>
    <property type="match status" value="1"/>
</dbReference>
<name>A0AAN7CCD0_9PEZI</name>
<dbReference type="GO" id="GO:0005840">
    <property type="term" value="C:ribosome"/>
    <property type="evidence" value="ECO:0007669"/>
    <property type="project" value="UniProtKB-KW"/>
</dbReference>
<evidence type="ECO:0000256" key="1">
    <source>
        <dbReference type="ARBA" id="ARBA00010605"/>
    </source>
</evidence>
<dbReference type="EMBL" id="MU860063">
    <property type="protein sequence ID" value="KAK4239439.1"/>
    <property type="molecule type" value="Genomic_DNA"/>
</dbReference>
<evidence type="ECO:0000313" key="5">
    <source>
        <dbReference type="EMBL" id="KAK4239439.1"/>
    </source>
</evidence>
<dbReference type="PANTHER" id="PTHR28037:SF1">
    <property type="entry name" value="ALCOHOL O-ACETYLTRANSFERASE 1-RELATED"/>
    <property type="match status" value="1"/>
</dbReference>
<dbReference type="Gene3D" id="3.40.5.10">
    <property type="entry name" value="Ribosomal protein L9, N-terminal domain"/>
    <property type="match status" value="1"/>
</dbReference>
<dbReference type="InterPro" id="IPR009027">
    <property type="entry name" value="Ribosomal_bL9/RNase_H1_N"/>
</dbReference>
<dbReference type="SUPFAM" id="SSF55658">
    <property type="entry name" value="L9 N-domain-like"/>
    <property type="match status" value="1"/>
</dbReference>
<keyword evidence="6" id="KW-1185">Reference proteome</keyword>
<evidence type="ECO:0000313" key="6">
    <source>
        <dbReference type="Proteomes" id="UP001303760"/>
    </source>
</evidence>
<reference evidence="5" key="2">
    <citation type="submission" date="2023-05" db="EMBL/GenBank/DDBJ databases">
        <authorList>
            <consortium name="Lawrence Berkeley National Laboratory"/>
            <person name="Steindorff A."/>
            <person name="Hensen N."/>
            <person name="Bonometti L."/>
            <person name="Westerberg I."/>
            <person name="Brannstrom I.O."/>
            <person name="Guillou S."/>
            <person name="Cros-Aarteil S."/>
            <person name="Calhoun S."/>
            <person name="Haridas S."/>
            <person name="Kuo A."/>
            <person name="Mondo S."/>
            <person name="Pangilinan J."/>
            <person name="Riley R."/>
            <person name="Labutti K."/>
            <person name="Andreopoulos B."/>
            <person name="Lipzen A."/>
            <person name="Chen C."/>
            <person name="Yanf M."/>
            <person name="Daum C."/>
            <person name="Ng V."/>
            <person name="Clum A."/>
            <person name="Ohm R."/>
            <person name="Martin F."/>
            <person name="Silar P."/>
            <person name="Natvig D."/>
            <person name="Lalanne C."/>
            <person name="Gautier V."/>
            <person name="Ament-Velasquez S.L."/>
            <person name="Kruys A."/>
            <person name="Hutchinson M.I."/>
            <person name="Powell A.J."/>
            <person name="Barry K."/>
            <person name="Miller A.N."/>
            <person name="Grigoriev I.V."/>
            <person name="Debuchy R."/>
            <person name="Gladieux P."/>
            <person name="Thoren M.H."/>
            <person name="Johannesson H."/>
        </authorList>
    </citation>
    <scope>NUCLEOTIDE SEQUENCE</scope>
    <source>
        <strain evidence="5">CBS 532.94</strain>
    </source>
</reference>
<reference evidence="5" key="1">
    <citation type="journal article" date="2023" name="Mol. Phylogenet. Evol.">
        <title>Genome-scale phylogeny and comparative genomics of the fungal order Sordariales.</title>
        <authorList>
            <person name="Hensen N."/>
            <person name="Bonometti L."/>
            <person name="Westerberg I."/>
            <person name="Brannstrom I.O."/>
            <person name="Guillou S."/>
            <person name="Cros-Aarteil S."/>
            <person name="Calhoun S."/>
            <person name="Haridas S."/>
            <person name="Kuo A."/>
            <person name="Mondo S."/>
            <person name="Pangilinan J."/>
            <person name="Riley R."/>
            <person name="LaButti K."/>
            <person name="Andreopoulos B."/>
            <person name="Lipzen A."/>
            <person name="Chen C."/>
            <person name="Yan M."/>
            <person name="Daum C."/>
            <person name="Ng V."/>
            <person name="Clum A."/>
            <person name="Steindorff A."/>
            <person name="Ohm R.A."/>
            <person name="Martin F."/>
            <person name="Silar P."/>
            <person name="Natvig D.O."/>
            <person name="Lalanne C."/>
            <person name="Gautier V."/>
            <person name="Ament-Velasquez S.L."/>
            <person name="Kruys A."/>
            <person name="Hutchinson M.I."/>
            <person name="Powell A.J."/>
            <person name="Barry K."/>
            <person name="Miller A.N."/>
            <person name="Grigoriev I.V."/>
            <person name="Debuchy R."/>
            <person name="Gladieux P."/>
            <person name="Hiltunen Thoren M."/>
            <person name="Johannesson H."/>
        </authorList>
    </citation>
    <scope>NUCLEOTIDE SEQUENCE</scope>
    <source>
        <strain evidence="5">CBS 532.94</strain>
    </source>
</reference>
<gene>
    <name evidence="5" type="ORF">C8A03DRAFT_42918</name>
</gene>
<evidence type="ECO:0000256" key="3">
    <source>
        <dbReference type="ARBA" id="ARBA00023274"/>
    </source>
</evidence>
<accession>A0AAN7CCD0</accession>
<sequence length="674" mass="74193">MDAPSELVRPLGPYRPIRDVLETAVANVVLAIPSLSVGIVGEHTSKPHFVRRPSIDLEDHIKFLEKPDTDPAARDLSLLKMLEDQHDQCWPDTERRPPWKLTVVVWAAMSEPGSFVFDAVFAVHHSIADGRSASLFHVNLLKELNRPSPQPSQLSGSILETAGVRRLGPPQEELVKFTLSWKFLLQTLWRELGPTWFRKDQNGAPWTGKSITREPCRTKLRLVTVPAVGIPRVLAACRANQTTLTPLLHALVLASLAKRVPREQAQAFRSSTPIDLRPFMEAGPQTDDGRNSFGVFVTAQFHNFDGPTLTAMREEPSEEEIWRIAADLRRSMKQHVDSVPNDDIMGLLGWVSDWQQFWMNKVGKPRQDTWEVSNIGSMPGGHEQSEQATLGWTIQRSIMSQGATVAGAAVNISAFGSSNGSASTVSLVQSRAKSNHLRPRDQGVVVRLLEDIPKFGRKDSIFRVERGRMRNEWYPHKKAEYMTASRFRELGLTRDDIGERDTTFGTAAAAESETVAEPAFPTMTVLTTSPEKAHTLLTTLIPETLTFRRKPIPAPTPAAAAPTQSISPLVASTSADTSHEPSTPLAIYGSVSATDIVGHIKALLAGDVDGSRIVLEPENIRFLGLAEEADRVKALGRWEVEISVGGTGLEPVRKTIEILPLSEGPSEDEAQPTS</sequence>
<comment type="caution">
    <text evidence="5">The sequence shown here is derived from an EMBL/GenBank/DDBJ whole genome shotgun (WGS) entry which is preliminary data.</text>
</comment>
<dbReference type="InterPro" id="IPR010828">
    <property type="entry name" value="Atf2/Sli1-like"/>
</dbReference>
<dbReference type="GO" id="GO:0008080">
    <property type="term" value="F:N-acetyltransferase activity"/>
    <property type="evidence" value="ECO:0007669"/>
    <property type="project" value="TreeGrafter"/>
</dbReference>
<dbReference type="Pfam" id="PF07247">
    <property type="entry name" value="AATase"/>
    <property type="match status" value="1"/>
</dbReference>
<keyword evidence="3" id="KW-0687">Ribonucleoprotein</keyword>
<protein>
    <submittedName>
        <fullName evidence="5">Alcohol acetyltransferase-domain-containing protein</fullName>
    </submittedName>
</protein>
<dbReference type="GO" id="GO:1990904">
    <property type="term" value="C:ribonucleoprotein complex"/>
    <property type="evidence" value="ECO:0007669"/>
    <property type="project" value="UniProtKB-KW"/>
</dbReference>
<evidence type="ECO:0000259" key="4">
    <source>
        <dbReference type="Pfam" id="PF01281"/>
    </source>
</evidence>
<dbReference type="AlphaFoldDB" id="A0AAN7CCD0"/>
<proteinExistence type="inferred from homology"/>
<feature type="domain" description="Ribosomal protein L9" evidence="4">
    <location>
        <begin position="446"/>
        <end position="489"/>
    </location>
</feature>
<dbReference type="Proteomes" id="UP001303760">
    <property type="component" value="Unassembled WGS sequence"/>
</dbReference>
<keyword evidence="2" id="KW-0689">Ribosomal protein</keyword>
<dbReference type="InterPro" id="IPR036935">
    <property type="entry name" value="Ribosomal_bL9_N_sf"/>
</dbReference>